<gene>
    <name evidence="2" type="ORF">I302_05702</name>
    <name evidence="3" type="ORF">I302_107033</name>
</gene>
<dbReference type="KEGG" id="kbi:30210101"/>
<reference evidence="2" key="1">
    <citation type="submission" date="2013-07" db="EMBL/GenBank/DDBJ databases">
        <title>The Genome Sequence of Cryptococcus bestiolae CBS10118.</title>
        <authorList>
            <consortium name="The Broad Institute Genome Sequencing Platform"/>
            <person name="Cuomo C."/>
            <person name="Litvintseva A."/>
            <person name="Chen Y."/>
            <person name="Heitman J."/>
            <person name="Sun S."/>
            <person name="Springer D."/>
            <person name="Dromer F."/>
            <person name="Young S.K."/>
            <person name="Zeng Q."/>
            <person name="Gargeya S."/>
            <person name="Fitzgerald M."/>
            <person name="Abouelleil A."/>
            <person name="Alvarado L."/>
            <person name="Berlin A.M."/>
            <person name="Chapman S.B."/>
            <person name="Dewar J."/>
            <person name="Goldberg J."/>
            <person name="Griggs A."/>
            <person name="Gujja S."/>
            <person name="Hansen M."/>
            <person name="Howarth C."/>
            <person name="Imamovic A."/>
            <person name="Larimer J."/>
            <person name="McCowan C."/>
            <person name="Murphy C."/>
            <person name="Pearson M."/>
            <person name="Priest M."/>
            <person name="Roberts A."/>
            <person name="Saif S."/>
            <person name="Shea T."/>
            <person name="Sykes S."/>
            <person name="Wortman J."/>
            <person name="Nusbaum C."/>
            <person name="Birren B."/>
        </authorList>
    </citation>
    <scope>NUCLEOTIDE SEQUENCE [LARGE SCALE GENOMIC DNA]</scope>
    <source>
        <strain evidence="2">CBS 10118</strain>
    </source>
</reference>
<dbReference type="GeneID" id="30210101"/>
<dbReference type="Proteomes" id="UP000092730">
    <property type="component" value="Chromosome 5"/>
</dbReference>
<feature type="transmembrane region" description="Helical" evidence="1">
    <location>
        <begin position="25"/>
        <end position="45"/>
    </location>
</feature>
<feature type="transmembrane region" description="Helical" evidence="1">
    <location>
        <begin position="66"/>
        <end position="87"/>
    </location>
</feature>
<protein>
    <submittedName>
        <fullName evidence="2">Uncharacterized protein</fullName>
    </submittedName>
</protein>
<sequence length="233" mass="26314">MTSTETCVADNFSAFLAGPNNSDNLMAIVSAQVILLLIITWLYQLRANRAQDTAPRYSTLLPYTNLLFYMLIPIQFTTQFRLLYLTWKTGELRYPLIALPSILMCLRAILLHLDEPYVSPTSDLVIPGEQYDTYSSSTRSSLMSSLSDLSLSSASALPSPSVSPSSSFQDLPWVDANHDMPPSHDIFAVRDRAKKQGRNWFLAWLEEEREWVKARMDAGQSIFPPTQKKPRGM</sequence>
<keyword evidence="1" id="KW-0472">Membrane</keyword>
<feature type="transmembrane region" description="Helical" evidence="1">
    <location>
        <begin position="93"/>
        <end position="113"/>
    </location>
</feature>
<reference evidence="3" key="2">
    <citation type="submission" date="2013-07" db="EMBL/GenBank/DDBJ databases">
        <authorList>
            <consortium name="The Broad Institute Genome Sequencing Platform"/>
            <person name="Cuomo C."/>
            <person name="Litvintseva A."/>
            <person name="Chen Y."/>
            <person name="Heitman J."/>
            <person name="Sun S."/>
            <person name="Springer D."/>
            <person name="Dromer F."/>
            <person name="Young S.K."/>
            <person name="Zeng Q."/>
            <person name="Gargeya S."/>
            <person name="Fitzgerald M."/>
            <person name="Abouelleil A."/>
            <person name="Alvarado L."/>
            <person name="Berlin A.M."/>
            <person name="Chapman S.B."/>
            <person name="Dewar J."/>
            <person name="Goldberg J."/>
            <person name="Griggs A."/>
            <person name="Gujja S."/>
            <person name="Hansen M."/>
            <person name="Howarth C."/>
            <person name="Imamovic A."/>
            <person name="Larimer J."/>
            <person name="McCowan C."/>
            <person name="Murphy C."/>
            <person name="Pearson M."/>
            <person name="Priest M."/>
            <person name="Roberts A."/>
            <person name="Saif S."/>
            <person name="Shea T."/>
            <person name="Sykes S."/>
            <person name="Wortman J."/>
            <person name="Nusbaum C."/>
            <person name="Birren B."/>
        </authorList>
    </citation>
    <scope>NUCLEOTIDE SEQUENCE</scope>
    <source>
        <strain evidence="3">CBS 10118</strain>
    </source>
</reference>
<keyword evidence="1" id="KW-1133">Transmembrane helix</keyword>
<reference evidence="3" key="4">
    <citation type="submission" date="2024-02" db="EMBL/GenBank/DDBJ databases">
        <title>Comparative genomics of Cryptococcus and Kwoniella reveals pathogenesis evolution and contrasting modes of karyotype evolution via chromosome fusion or intercentromeric recombination.</title>
        <authorList>
            <person name="Coelho M.A."/>
            <person name="David-Palma M."/>
            <person name="Shea T."/>
            <person name="Bowers K."/>
            <person name="McGinley-Smith S."/>
            <person name="Mohammad A.W."/>
            <person name="Gnirke A."/>
            <person name="Yurkov A.M."/>
            <person name="Nowrousian M."/>
            <person name="Sun S."/>
            <person name="Cuomo C.A."/>
            <person name="Heitman J."/>
        </authorList>
    </citation>
    <scope>NUCLEOTIDE SEQUENCE</scope>
    <source>
        <strain evidence="3">CBS 10118</strain>
    </source>
</reference>
<evidence type="ECO:0000313" key="4">
    <source>
        <dbReference type="Proteomes" id="UP000092730"/>
    </source>
</evidence>
<proteinExistence type="predicted"/>
<keyword evidence="1" id="KW-0812">Transmembrane</keyword>
<evidence type="ECO:0000256" key="1">
    <source>
        <dbReference type="SAM" id="Phobius"/>
    </source>
</evidence>
<dbReference type="AlphaFoldDB" id="A0A1B9FZP9"/>
<organism evidence="2">
    <name type="scientific">Kwoniella bestiolae CBS 10118</name>
    <dbReference type="NCBI Taxonomy" id="1296100"/>
    <lineage>
        <taxon>Eukaryota</taxon>
        <taxon>Fungi</taxon>
        <taxon>Dikarya</taxon>
        <taxon>Basidiomycota</taxon>
        <taxon>Agaricomycotina</taxon>
        <taxon>Tremellomycetes</taxon>
        <taxon>Tremellales</taxon>
        <taxon>Cryptococcaceae</taxon>
        <taxon>Kwoniella</taxon>
    </lineage>
</organism>
<accession>A0A1B9FZP9</accession>
<dbReference type="EMBL" id="CP144545">
    <property type="protein sequence ID" value="WVW84997.1"/>
    <property type="molecule type" value="Genomic_DNA"/>
</dbReference>
<reference evidence="2" key="3">
    <citation type="submission" date="2014-01" db="EMBL/GenBank/DDBJ databases">
        <title>Evolution of pathogenesis and genome organization in the Tremellales.</title>
        <authorList>
            <person name="Cuomo C."/>
            <person name="Litvintseva A."/>
            <person name="Heitman J."/>
            <person name="Chen Y."/>
            <person name="Sun S."/>
            <person name="Springer D."/>
            <person name="Dromer F."/>
            <person name="Young S."/>
            <person name="Zeng Q."/>
            <person name="Chapman S."/>
            <person name="Gujja S."/>
            <person name="Saif S."/>
            <person name="Birren B."/>
        </authorList>
    </citation>
    <scope>NUCLEOTIDE SEQUENCE</scope>
    <source>
        <strain evidence="2">CBS 10118</strain>
    </source>
</reference>
<evidence type="ECO:0000313" key="2">
    <source>
        <dbReference type="EMBL" id="OCF24243.1"/>
    </source>
</evidence>
<name>A0A1B9FZP9_9TREE</name>
<dbReference type="RefSeq" id="XP_019045313.1">
    <property type="nucleotide sequence ID" value="XM_019192316.1"/>
</dbReference>
<keyword evidence="4" id="KW-1185">Reference proteome</keyword>
<dbReference type="EMBL" id="KI894022">
    <property type="protein sequence ID" value="OCF24243.1"/>
    <property type="molecule type" value="Genomic_DNA"/>
</dbReference>
<evidence type="ECO:0000313" key="3">
    <source>
        <dbReference type="EMBL" id="WVW84997.1"/>
    </source>
</evidence>
<dbReference type="VEuPathDB" id="FungiDB:I302_05702"/>